<evidence type="ECO:0000313" key="3">
    <source>
        <dbReference type="Proteomes" id="UP000619244"/>
    </source>
</evidence>
<evidence type="ECO:0000313" key="2">
    <source>
        <dbReference type="EMBL" id="GGX85708.1"/>
    </source>
</evidence>
<dbReference type="RefSeq" id="WP_308435198.1">
    <property type="nucleotide sequence ID" value="NZ_BMVU01000022.1"/>
</dbReference>
<sequence>MNEGECGGGDVEEGPEWAAMTPSDFDRDAPLCLNVRGGTAAVPAEPDEYGTAPLFGSESPARSAPRRARRPTAPADQGRLF</sequence>
<keyword evidence="3" id="KW-1185">Reference proteome</keyword>
<gene>
    <name evidence="2" type="ORF">GCM10010358_44930</name>
</gene>
<proteinExistence type="predicted"/>
<evidence type="ECO:0000256" key="1">
    <source>
        <dbReference type="SAM" id="MobiDB-lite"/>
    </source>
</evidence>
<dbReference type="AlphaFoldDB" id="A0A918NPL6"/>
<reference evidence="2" key="1">
    <citation type="journal article" date="2014" name="Int. J. Syst. Evol. Microbiol.">
        <title>Complete genome sequence of Corynebacterium casei LMG S-19264T (=DSM 44701T), isolated from a smear-ripened cheese.</title>
        <authorList>
            <consortium name="US DOE Joint Genome Institute (JGI-PGF)"/>
            <person name="Walter F."/>
            <person name="Albersmeier A."/>
            <person name="Kalinowski J."/>
            <person name="Ruckert C."/>
        </authorList>
    </citation>
    <scope>NUCLEOTIDE SEQUENCE</scope>
    <source>
        <strain evidence="2">JCM 4790</strain>
    </source>
</reference>
<organism evidence="2 3">
    <name type="scientific">Streptomyces minutiscleroticus</name>
    <dbReference type="NCBI Taxonomy" id="68238"/>
    <lineage>
        <taxon>Bacteria</taxon>
        <taxon>Bacillati</taxon>
        <taxon>Actinomycetota</taxon>
        <taxon>Actinomycetes</taxon>
        <taxon>Kitasatosporales</taxon>
        <taxon>Streptomycetaceae</taxon>
        <taxon>Streptomyces</taxon>
    </lineage>
</organism>
<protein>
    <submittedName>
        <fullName evidence="2">Uncharacterized protein</fullName>
    </submittedName>
</protein>
<dbReference type="Proteomes" id="UP000619244">
    <property type="component" value="Unassembled WGS sequence"/>
</dbReference>
<feature type="region of interest" description="Disordered" evidence="1">
    <location>
        <begin position="41"/>
        <end position="81"/>
    </location>
</feature>
<dbReference type="EMBL" id="BMVU01000022">
    <property type="protein sequence ID" value="GGX85708.1"/>
    <property type="molecule type" value="Genomic_DNA"/>
</dbReference>
<comment type="caution">
    <text evidence="2">The sequence shown here is derived from an EMBL/GenBank/DDBJ whole genome shotgun (WGS) entry which is preliminary data.</text>
</comment>
<feature type="region of interest" description="Disordered" evidence="1">
    <location>
        <begin position="1"/>
        <end position="23"/>
    </location>
</feature>
<reference evidence="2" key="2">
    <citation type="submission" date="2020-09" db="EMBL/GenBank/DDBJ databases">
        <authorList>
            <person name="Sun Q."/>
            <person name="Ohkuma M."/>
        </authorList>
    </citation>
    <scope>NUCLEOTIDE SEQUENCE</scope>
    <source>
        <strain evidence="2">JCM 4790</strain>
    </source>
</reference>
<accession>A0A918NPL6</accession>
<name>A0A918NPL6_9ACTN</name>